<evidence type="ECO:0000256" key="11">
    <source>
        <dbReference type="SAM" id="Phobius"/>
    </source>
</evidence>
<dbReference type="GO" id="GO:0015628">
    <property type="term" value="P:protein secretion by the type II secretion system"/>
    <property type="evidence" value="ECO:0007669"/>
    <property type="project" value="InterPro"/>
</dbReference>
<evidence type="ECO:0000313" key="13">
    <source>
        <dbReference type="Proteomes" id="UP000198773"/>
    </source>
</evidence>
<evidence type="ECO:0000256" key="8">
    <source>
        <dbReference type="ARBA" id="ARBA00022989"/>
    </source>
</evidence>
<comment type="function">
    <text evidence="10">Inner membrane component of the type II secretion system required for the energy-dependent secretion of extracellular factors such as proteases and toxins from the periplasm.</text>
</comment>
<sequence length="160" mass="18566">MKQQLEQQFQQWWGGLQQREQYLVLICAIALLVFVFYYLIWQPVHQSKARNQLALQQAEQQLEWLNSVLPQLQQAGSSVERSSGSLSQVLTTSARQHGIRVSRMQPQNQQMQLVLDDVRFEQLVSWLHALHYQHGLQLVNLDVNAANQPGVVQVRRILVE</sequence>
<evidence type="ECO:0000256" key="5">
    <source>
        <dbReference type="ARBA" id="ARBA00022519"/>
    </source>
</evidence>
<gene>
    <name evidence="12" type="ORF">SAMN04488051_107161</name>
</gene>
<organism evidence="12 13">
    <name type="scientific">Alkalimonas amylolytica</name>
    <dbReference type="NCBI Taxonomy" id="152573"/>
    <lineage>
        <taxon>Bacteria</taxon>
        <taxon>Pseudomonadati</taxon>
        <taxon>Pseudomonadota</taxon>
        <taxon>Gammaproteobacteria</taxon>
        <taxon>Alkalimonas</taxon>
    </lineage>
</organism>
<evidence type="ECO:0000256" key="3">
    <source>
        <dbReference type="ARBA" id="ARBA00022448"/>
    </source>
</evidence>
<keyword evidence="4 10" id="KW-1003">Cell membrane</keyword>
<keyword evidence="8 11" id="KW-1133">Transmembrane helix</keyword>
<accession>A0A1H4ENR3</accession>
<dbReference type="InterPro" id="IPR023229">
    <property type="entry name" value="T2SS_M_periplasmic_sf"/>
</dbReference>
<dbReference type="Pfam" id="PF04612">
    <property type="entry name" value="T2SSM"/>
    <property type="match status" value="1"/>
</dbReference>
<evidence type="ECO:0000256" key="1">
    <source>
        <dbReference type="ARBA" id="ARBA00004377"/>
    </source>
</evidence>
<keyword evidence="5 10" id="KW-0997">Cell inner membrane</keyword>
<feature type="transmembrane region" description="Helical" evidence="11">
    <location>
        <begin position="21"/>
        <end position="41"/>
    </location>
</feature>
<protein>
    <recommendedName>
        <fullName evidence="10">Type II secretion system protein M</fullName>
        <shortName evidence="10">T2SS protein M</shortName>
    </recommendedName>
    <alternativeName>
        <fullName evidence="10">General secretion pathway protein M</fullName>
    </alternativeName>
</protein>
<evidence type="ECO:0000256" key="10">
    <source>
        <dbReference type="PIRNR" id="PIRNR006291"/>
    </source>
</evidence>
<dbReference type="EMBL" id="FNRM01000007">
    <property type="protein sequence ID" value="SEA86651.1"/>
    <property type="molecule type" value="Genomic_DNA"/>
</dbReference>
<dbReference type="GO" id="GO:0015627">
    <property type="term" value="C:type II protein secretion system complex"/>
    <property type="evidence" value="ECO:0007669"/>
    <property type="project" value="InterPro"/>
</dbReference>
<evidence type="ECO:0000256" key="6">
    <source>
        <dbReference type="ARBA" id="ARBA00022692"/>
    </source>
</evidence>
<evidence type="ECO:0000256" key="2">
    <source>
        <dbReference type="ARBA" id="ARBA00010637"/>
    </source>
</evidence>
<dbReference type="PIRSF" id="PIRSF006291">
    <property type="entry name" value="GspM"/>
    <property type="match status" value="1"/>
</dbReference>
<evidence type="ECO:0000313" key="12">
    <source>
        <dbReference type="EMBL" id="SEA86651.1"/>
    </source>
</evidence>
<evidence type="ECO:0000256" key="9">
    <source>
        <dbReference type="ARBA" id="ARBA00023136"/>
    </source>
</evidence>
<keyword evidence="13" id="KW-1185">Reference proteome</keyword>
<name>A0A1H4ENR3_ALKAM</name>
<dbReference type="SUPFAM" id="SSF103054">
    <property type="entry name" value="General secretion pathway protein M, EpsM"/>
    <property type="match status" value="1"/>
</dbReference>
<comment type="similarity">
    <text evidence="2 10">Belongs to the GSP M family.</text>
</comment>
<keyword evidence="7 10" id="KW-0653">Protein transport</keyword>
<evidence type="ECO:0000256" key="4">
    <source>
        <dbReference type="ARBA" id="ARBA00022475"/>
    </source>
</evidence>
<comment type="subcellular location">
    <subcellularLocation>
        <location evidence="1">Cell inner membrane</location>
        <topology evidence="1">Single-pass membrane protein</topology>
    </subcellularLocation>
</comment>
<dbReference type="Proteomes" id="UP000198773">
    <property type="component" value="Unassembled WGS sequence"/>
</dbReference>
<keyword evidence="6 11" id="KW-0812">Transmembrane</keyword>
<dbReference type="STRING" id="152573.SAMN04488051_107161"/>
<dbReference type="Gene3D" id="3.30.1360.100">
    <property type="entry name" value="General secretion pathway protein M, EpsM"/>
    <property type="match status" value="1"/>
</dbReference>
<keyword evidence="3 10" id="KW-0813">Transport</keyword>
<dbReference type="RefSeq" id="WP_245785748.1">
    <property type="nucleotide sequence ID" value="NZ_FNRM01000007.1"/>
</dbReference>
<dbReference type="InterPro" id="IPR007690">
    <property type="entry name" value="T2SS_GspM"/>
</dbReference>
<dbReference type="AlphaFoldDB" id="A0A1H4ENR3"/>
<reference evidence="12 13" key="1">
    <citation type="submission" date="2016-10" db="EMBL/GenBank/DDBJ databases">
        <authorList>
            <person name="de Groot N.N."/>
        </authorList>
    </citation>
    <scope>NUCLEOTIDE SEQUENCE [LARGE SCALE GENOMIC DNA]</scope>
    <source>
        <strain evidence="12 13">CGMCC 1.3430</strain>
    </source>
</reference>
<dbReference type="GO" id="GO:0005886">
    <property type="term" value="C:plasma membrane"/>
    <property type="evidence" value="ECO:0007669"/>
    <property type="project" value="UniProtKB-SubCell"/>
</dbReference>
<proteinExistence type="inferred from homology"/>
<evidence type="ECO:0000256" key="7">
    <source>
        <dbReference type="ARBA" id="ARBA00022927"/>
    </source>
</evidence>
<keyword evidence="9 10" id="KW-0472">Membrane</keyword>